<feature type="region of interest" description="Disordered" evidence="1">
    <location>
        <begin position="957"/>
        <end position="982"/>
    </location>
</feature>
<proteinExistence type="predicted"/>
<dbReference type="EMBL" id="JADAQX010000305">
    <property type="protein sequence ID" value="KAF8820774.1"/>
    <property type="molecule type" value="Genomic_DNA"/>
</dbReference>
<comment type="caution">
    <text evidence="2">The sequence shown here is derived from an EMBL/GenBank/DDBJ whole genome shotgun (WGS) entry which is preliminary data.</text>
</comment>
<accession>A0ABQ7J9Y1</accession>
<feature type="compositionally biased region" description="Polar residues" evidence="1">
    <location>
        <begin position="963"/>
        <end position="982"/>
    </location>
</feature>
<name>A0ABQ7J9Y1_9APIC</name>
<keyword evidence="3" id="KW-1185">Reference proteome</keyword>
<feature type="compositionally biased region" description="Polar residues" evidence="1">
    <location>
        <begin position="1"/>
        <end position="14"/>
    </location>
</feature>
<evidence type="ECO:0000313" key="3">
    <source>
        <dbReference type="Proteomes" id="UP000823046"/>
    </source>
</evidence>
<protein>
    <submittedName>
        <fullName evidence="2">Uncharacterized protein</fullName>
    </submittedName>
</protein>
<evidence type="ECO:0000256" key="1">
    <source>
        <dbReference type="SAM" id="MobiDB-lite"/>
    </source>
</evidence>
<feature type="compositionally biased region" description="Polar residues" evidence="1">
    <location>
        <begin position="319"/>
        <end position="329"/>
    </location>
</feature>
<reference evidence="2 3" key="1">
    <citation type="journal article" date="2020" name="bioRxiv">
        <title>Metabolic contributions of an alphaproteobacterial endosymbiont in the apicomplexan Cardiosporidium cionae.</title>
        <authorList>
            <person name="Hunter E.S."/>
            <person name="Paight C.J."/>
            <person name="Lane C.E."/>
        </authorList>
    </citation>
    <scope>NUCLEOTIDE SEQUENCE [LARGE SCALE GENOMIC DNA]</scope>
    <source>
        <strain evidence="2">ESH_2018</strain>
    </source>
</reference>
<evidence type="ECO:0000313" key="2">
    <source>
        <dbReference type="EMBL" id="KAF8820774.1"/>
    </source>
</evidence>
<feature type="region of interest" description="Disordered" evidence="1">
    <location>
        <begin position="1"/>
        <end position="37"/>
    </location>
</feature>
<dbReference type="Proteomes" id="UP000823046">
    <property type="component" value="Unassembled WGS sequence"/>
</dbReference>
<feature type="region of interest" description="Disordered" evidence="1">
    <location>
        <begin position="1022"/>
        <end position="1073"/>
    </location>
</feature>
<gene>
    <name evidence="2" type="ORF">IE077_002827</name>
</gene>
<feature type="region of interest" description="Disordered" evidence="1">
    <location>
        <begin position="319"/>
        <end position="345"/>
    </location>
</feature>
<organism evidence="2 3">
    <name type="scientific">Cardiosporidium cionae</name>
    <dbReference type="NCBI Taxonomy" id="476202"/>
    <lineage>
        <taxon>Eukaryota</taxon>
        <taxon>Sar</taxon>
        <taxon>Alveolata</taxon>
        <taxon>Apicomplexa</taxon>
        <taxon>Aconoidasida</taxon>
        <taxon>Nephromycida</taxon>
        <taxon>Cardiosporidium</taxon>
    </lineage>
</organism>
<sequence>MEDISFNFSTSITPSPAPTEDDGEVSTSRPVCPAPSVSCTQRDNSSFDIINKAGWNEKLGSYSLPGVNDKNEFPFSPRNVAEGCEIQNVVVNEKGKAVGKNRDATTLFEMQNTETNPTGTNEKYFLRLPNHTEAALGIKEMMLYTAWLRAHPWCCELLVEHNWMDNRYLRISSINEGVTSSVSNEYDACQKVEQAAPLNPLPTSDRLQRPIWDSWREDNNFVAEGSAHPMLACVSTSHYSIQNRERSQSVSLEDTSSKDYSKLDHEFVPPTAAFADHIECFSNPNLLCYRRLSNSSHREKHAKTSAFSQATDFRTLSPTQSTCKQQESHSPFLENLSPQHVKRSSSPLAESSVSISSFSLFRNSQLDTIVAPQMGTNASAGPLISANARLSPISLQKESRNRRKYKSIDHFYLKNFLPTVSTFPSILGSLHPVSNLSGSASPYSPDPDYFEWQARFGQVSWSWDRKLSPLGYIPPLCNCENEEYRQLYKRKEIEQFEPWNRTASKSFDSSALDHPSSSPLCSAPSRSNYLHTANTPSAESSSHASLISEKKYSHVSPSLGSKKTLTKLPSVCFNKNCQGLLFVPYSFIEVSLNHEIDSVILFSKTVFVPADTELYCGNTRHTIIIVTRSPEHEYLCWKALSLRNLSDSSLIYDIDQNSFHPYFKPTLTSVESTLSSSTSSKLIASMLPSIKSFPNGMGSSNVSHPLTVSTVLDDSQDNPSATTCSQNGIPIKMFSHHRRPLILRLRGIKEHSSESAVVSTYSGHHGRIHTNASFVSLNATIRQLIKAIPDLPYDSSESLVENMPPAELKTYILSELRLENGSFSNVNLKLLKLLDVLIEATKNDSFSIYSTSDSEESITEKELEELAMLKPLEKYAAMHYSNHTEDRLCEDSGKQKSAPLCCEASQSVTQSISDANVPTLNEQTTKVSLGNCESIPKPREKTACFQTVADQSQHIIRAPCDGPSTSISLPKQPTSSDTSQFSTAPLKSILKKSNQSIFPSEKSKASASRSYGVIDKCITQGQQKPQPIFDVHSSSSTSRKESSGTRSIGAVEPLPIKRQHTIPHIPEFLQRHN</sequence>